<sequence>MHYLVLEPECLAKDFGLGRPFGNERSSYAGAMIELRVNEELKNTIMVAMLKLVDVVKNSNTPRQATRGVSVGPKVSFKSTKQIYKLVSNKDGASTSGKKKQAEVARQEVINLNPSEALNLIENDDDLGTNGRSSSSDGKGVASSSISTTLIAERIDKIKRQMIEGKLLLVDDDEKPLPNVVSTINADSDSEVEEVFDEHATFMVSTGLKRSCEIGYGTNSLWEQWKETKHDDDSDPYDDDLYDGYDMSDNLQTICD</sequence>
<feature type="compositionally biased region" description="Low complexity" evidence="1">
    <location>
        <begin position="133"/>
        <end position="143"/>
    </location>
</feature>
<organism evidence="2">
    <name type="scientific">Tanacetum cinerariifolium</name>
    <name type="common">Dalmatian daisy</name>
    <name type="synonym">Chrysanthemum cinerariifolium</name>
    <dbReference type="NCBI Taxonomy" id="118510"/>
    <lineage>
        <taxon>Eukaryota</taxon>
        <taxon>Viridiplantae</taxon>
        <taxon>Streptophyta</taxon>
        <taxon>Embryophyta</taxon>
        <taxon>Tracheophyta</taxon>
        <taxon>Spermatophyta</taxon>
        <taxon>Magnoliopsida</taxon>
        <taxon>eudicotyledons</taxon>
        <taxon>Gunneridae</taxon>
        <taxon>Pentapetalae</taxon>
        <taxon>asterids</taxon>
        <taxon>campanulids</taxon>
        <taxon>Asterales</taxon>
        <taxon>Asteraceae</taxon>
        <taxon>Asteroideae</taxon>
        <taxon>Anthemideae</taxon>
        <taxon>Anthemidinae</taxon>
        <taxon>Tanacetum</taxon>
    </lineage>
</organism>
<dbReference type="EMBL" id="BKCJ010000092">
    <property type="protein sequence ID" value="GEU29709.1"/>
    <property type="molecule type" value="Genomic_DNA"/>
</dbReference>
<gene>
    <name evidence="2" type="ORF">Tci_001687</name>
</gene>
<reference evidence="2" key="1">
    <citation type="journal article" date="2019" name="Sci. Rep.">
        <title>Draft genome of Tanacetum cinerariifolium, the natural source of mosquito coil.</title>
        <authorList>
            <person name="Yamashiro T."/>
            <person name="Shiraishi A."/>
            <person name="Satake H."/>
            <person name="Nakayama K."/>
        </authorList>
    </citation>
    <scope>NUCLEOTIDE SEQUENCE</scope>
</reference>
<dbReference type="AlphaFoldDB" id="A0A699GIS4"/>
<feature type="region of interest" description="Disordered" evidence="1">
    <location>
        <begin position="122"/>
        <end position="143"/>
    </location>
</feature>
<comment type="caution">
    <text evidence="2">The sequence shown here is derived from an EMBL/GenBank/DDBJ whole genome shotgun (WGS) entry which is preliminary data.</text>
</comment>
<accession>A0A699GIS4</accession>
<evidence type="ECO:0000256" key="1">
    <source>
        <dbReference type="SAM" id="MobiDB-lite"/>
    </source>
</evidence>
<protein>
    <submittedName>
        <fullName evidence="2">Uncharacterized protein</fullName>
    </submittedName>
</protein>
<name>A0A699GIS4_TANCI</name>
<proteinExistence type="predicted"/>
<evidence type="ECO:0000313" key="2">
    <source>
        <dbReference type="EMBL" id="GEU29709.1"/>
    </source>
</evidence>